<dbReference type="SUPFAM" id="SSF55103">
    <property type="entry name" value="FAD-linked oxidases, C-terminal domain"/>
    <property type="match status" value="1"/>
</dbReference>
<dbReference type="InterPro" id="IPR036318">
    <property type="entry name" value="FAD-bd_PCMH-like_sf"/>
</dbReference>
<dbReference type="Pfam" id="PF01565">
    <property type="entry name" value="FAD_binding_4"/>
    <property type="match status" value="1"/>
</dbReference>
<evidence type="ECO:0000256" key="2">
    <source>
        <dbReference type="ARBA" id="ARBA00022827"/>
    </source>
</evidence>
<accession>A0A1G6ELT7</accession>
<dbReference type="STRING" id="617002.SAMN05660653_02954"/>
<dbReference type="GO" id="GO:0071949">
    <property type="term" value="F:FAD binding"/>
    <property type="evidence" value="ECO:0007669"/>
    <property type="project" value="InterPro"/>
</dbReference>
<dbReference type="InterPro" id="IPR016169">
    <property type="entry name" value="FAD-bd_PCMH_sub2"/>
</dbReference>
<dbReference type="InterPro" id="IPR006094">
    <property type="entry name" value="Oxid_FAD_bind_N"/>
</dbReference>
<dbReference type="GO" id="GO:1903457">
    <property type="term" value="P:lactate catabolic process"/>
    <property type="evidence" value="ECO:0007669"/>
    <property type="project" value="TreeGrafter"/>
</dbReference>
<dbReference type="Gene3D" id="3.40.462.10">
    <property type="entry name" value="FAD-linked oxidases, C-terminal domain"/>
    <property type="match status" value="1"/>
</dbReference>
<evidence type="ECO:0000313" key="5">
    <source>
        <dbReference type="Proteomes" id="UP000198771"/>
    </source>
</evidence>
<evidence type="ECO:0000256" key="1">
    <source>
        <dbReference type="ARBA" id="ARBA00022630"/>
    </source>
</evidence>
<name>A0A1G6ELT7_9BACT</name>
<dbReference type="InterPro" id="IPR016167">
    <property type="entry name" value="FAD-bd_PCMH_sub1"/>
</dbReference>
<dbReference type="InterPro" id="IPR016170">
    <property type="entry name" value="Cytok_DH_C_sf"/>
</dbReference>
<keyword evidence="2" id="KW-0274">FAD</keyword>
<dbReference type="PANTHER" id="PTHR11748">
    <property type="entry name" value="D-LACTATE DEHYDROGENASE"/>
    <property type="match status" value="1"/>
</dbReference>
<proteinExistence type="predicted"/>
<reference evidence="4 5" key="1">
    <citation type="submission" date="2016-10" db="EMBL/GenBank/DDBJ databases">
        <authorList>
            <person name="de Groot N.N."/>
        </authorList>
    </citation>
    <scope>NUCLEOTIDE SEQUENCE [LARGE SCALE GENOMIC DNA]</scope>
    <source>
        <strain evidence="4 5">ASO4-2</strain>
    </source>
</reference>
<dbReference type="EMBL" id="FMXO01000019">
    <property type="protein sequence ID" value="SDB58344.1"/>
    <property type="molecule type" value="Genomic_DNA"/>
</dbReference>
<dbReference type="GO" id="GO:0004458">
    <property type="term" value="F:D-lactate dehydrogenase (cytochrome) activity"/>
    <property type="evidence" value="ECO:0007669"/>
    <property type="project" value="TreeGrafter"/>
</dbReference>
<dbReference type="Gene3D" id="3.30.43.10">
    <property type="entry name" value="Uridine Diphospho-n-acetylenolpyruvylglucosamine Reductase, domain 2"/>
    <property type="match status" value="1"/>
</dbReference>
<dbReference type="Gene3D" id="3.30.465.10">
    <property type="match status" value="1"/>
</dbReference>
<keyword evidence="1" id="KW-0285">Flavoprotein</keyword>
<protein>
    <submittedName>
        <fullName evidence="4">4-cresol dehydrogenase (Hydroxylating)</fullName>
    </submittedName>
</protein>
<dbReference type="InterPro" id="IPR016164">
    <property type="entry name" value="FAD-linked_Oxase-like_C"/>
</dbReference>
<dbReference type="SUPFAM" id="SSF56176">
    <property type="entry name" value="FAD-binding/transporter-associated domain-like"/>
    <property type="match status" value="1"/>
</dbReference>
<dbReference type="GO" id="GO:0008720">
    <property type="term" value="F:D-lactate dehydrogenase (NAD+) activity"/>
    <property type="evidence" value="ECO:0007669"/>
    <property type="project" value="TreeGrafter"/>
</dbReference>
<evidence type="ECO:0000313" key="4">
    <source>
        <dbReference type="EMBL" id="SDB58344.1"/>
    </source>
</evidence>
<dbReference type="AlphaFoldDB" id="A0A1G6ELT7"/>
<gene>
    <name evidence="4" type="ORF">SAMN05660653_02954</name>
</gene>
<sequence>MKPDVDQAFQDWQTLLGPERARRDQDVIATYSRCTLPEGTTPLGVLYPHSTQEVQKIVAIARRTGISLYPISRGKNWGYGDACAVTSGQVIMDLTGMNRILEVNQELAYAVIEPGVTQKQLYDELQSRNIPLWFDCTGSGPEASIVGNTLERGFGHTPYGDHFYHSCGMEVVLGDGRVVKTGYGHYREAKATHVFKWALGPYLDGLFTQSNLGIVTSMGIWLMPKPECFNMFFLSMPEDDDLPRMVDALRPLKLRGQVKSLVHIGNDVRIISSFQRYPWSQAGGKTPLPEELRRSMRKKGGFGAWNISGAIYGTKGEVRAVRREIRKALGSLGRVRFVGPTSLLLARNLLGILEQRGWRKEWQIMLGALVKVGGLLQGQPTDAFLYGTLWRISGREEPASLDPLENNAGLLWISPIMPMTGNAAGDLVRKLSPIFLEYGFEPLITVSLITERAMVAVTTIAYDRTNPEETKRARECYDALFSEVMRAGYIPYRASIASMSQLAQGSDVFWDVVHDLKRTLDPDMIIARGRYDPFGV</sequence>
<evidence type="ECO:0000259" key="3">
    <source>
        <dbReference type="PROSITE" id="PS51387"/>
    </source>
</evidence>
<organism evidence="4 5">
    <name type="scientific">Desulfonatronum thiosulfatophilum</name>
    <dbReference type="NCBI Taxonomy" id="617002"/>
    <lineage>
        <taxon>Bacteria</taxon>
        <taxon>Pseudomonadati</taxon>
        <taxon>Thermodesulfobacteriota</taxon>
        <taxon>Desulfovibrionia</taxon>
        <taxon>Desulfovibrionales</taxon>
        <taxon>Desulfonatronaceae</taxon>
        <taxon>Desulfonatronum</taxon>
    </lineage>
</organism>
<keyword evidence="5" id="KW-1185">Reference proteome</keyword>
<dbReference type="OrthoDB" id="9811557at2"/>
<feature type="domain" description="FAD-binding PCMH-type" evidence="3">
    <location>
        <begin position="38"/>
        <end position="225"/>
    </location>
</feature>
<dbReference type="InterPro" id="IPR016166">
    <property type="entry name" value="FAD-bd_PCMH"/>
</dbReference>
<dbReference type="PROSITE" id="PS51387">
    <property type="entry name" value="FAD_PCMH"/>
    <property type="match status" value="1"/>
</dbReference>
<dbReference type="Proteomes" id="UP000198771">
    <property type="component" value="Unassembled WGS sequence"/>
</dbReference>
<dbReference type="PANTHER" id="PTHR11748:SF114">
    <property type="entry name" value="ARYL-ALCOHOL OXIDASE VANILLYL-ALCOHOL OXIDASE (AFU_ORTHOLOGUE AFUA_3G09500)-RELATED"/>
    <property type="match status" value="1"/>
</dbReference>
<dbReference type="RefSeq" id="WP_092123430.1">
    <property type="nucleotide sequence ID" value="NZ_FMXO01000019.1"/>
</dbReference>